<dbReference type="RefSeq" id="WP_154482415.1">
    <property type="nucleotide sequence ID" value="NZ_VUNF01000028.1"/>
</dbReference>
<evidence type="ECO:0000313" key="3">
    <source>
        <dbReference type="EMBL" id="MST78402.1"/>
    </source>
</evidence>
<dbReference type="EMBL" id="VUNF01000028">
    <property type="protein sequence ID" value="MST78402.1"/>
    <property type="molecule type" value="Genomic_DNA"/>
</dbReference>
<dbReference type="Proteomes" id="UP000450161">
    <property type="component" value="Unassembled WGS sequence"/>
</dbReference>
<reference evidence="3 4" key="1">
    <citation type="submission" date="2019-08" db="EMBL/GenBank/DDBJ databases">
        <title>In-depth cultivation of the pig gut microbiome towards novel bacterial diversity and tailored functional studies.</title>
        <authorList>
            <person name="Wylensek D."/>
            <person name="Hitch T.C.A."/>
            <person name="Clavel T."/>
        </authorList>
    </citation>
    <scope>NUCLEOTIDE SEQUENCE [LARGE SCALE GENOMIC DNA]</scope>
    <source>
        <strain evidence="3 4">LKV-178-WT-2C</strain>
    </source>
</reference>
<name>A0A6I2U0L4_9BACT</name>
<evidence type="ECO:0000259" key="2">
    <source>
        <dbReference type="Pfam" id="PF04480"/>
    </source>
</evidence>
<protein>
    <submittedName>
        <fullName evidence="3">DUF559 domain-containing protein</fullName>
    </submittedName>
</protein>
<evidence type="ECO:0000313" key="4">
    <source>
        <dbReference type="Proteomes" id="UP000450161"/>
    </source>
</evidence>
<keyword evidence="1" id="KW-0175">Coiled coil</keyword>
<comment type="caution">
    <text evidence="3">The sequence shown here is derived from an EMBL/GenBank/DDBJ whole genome shotgun (WGS) entry which is preliminary data.</text>
</comment>
<evidence type="ECO:0000256" key="1">
    <source>
        <dbReference type="SAM" id="Coils"/>
    </source>
</evidence>
<dbReference type="Pfam" id="PF04480">
    <property type="entry name" value="DUF559"/>
    <property type="match status" value="1"/>
</dbReference>
<sequence length="472" mass="54109">MGKQTENVKKVHAFLTTLSKIFDSNTFDIHRDTIASLLSITNGTATLCMDSLKWKHKVINFRMTNEREYTVTMIEPSQDICDDVMKYSQEDIKKMDETSLDNYKKLLEGQNMREVEAQHESLKKFLEEKRKEQIDNGNKAENALKAVFDELGINYDYQHIEIIEDDEGKEHGYIYDFFVEIDNNKYDVEVDGSSHDGKEEQDKERDELSKKIGIYPRRFSTQMVYAIYNEVSKGIFKKSSLTDMIQGRFCSIDDMMHTARCLCDNLNDLIDRNKPLLEPMKGSLMNDEDNKCINNIKDALNEKIGGEYGEVVYGGKVIPTVTTKTPFTTVTCGTNGCKGGDWGHGSRTYVKVEGGVLSDYQIRKIDEDKDGSSSGFEIAVGGDCELDSMIETFEAIASNLKKMKEEIFKEKVYGILEKLNDSERKEVFEILKEEFDSKKEIRDEMARECFLLSKKDSRQVEANDGEDEQLPF</sequence>
<dbReference type="AlphaFoldDB" id="A0A6I2U0L4"/>
<feature type="coiled-coil region" evidence="1">
    <location>
        <begin position="112"/>
        <end position="143"/>
    </location>
</feature>
<proteinExistence type="predicted"/>
<dbReference type="InterPro" id="IPR007569">
    <property type="entry name" value="DUF559"/>
</dbReference>
<organism evidence="3 4">
    <name type="scientific">Segatella copri</name>
    <dbReference type="NCBI Taxonomy" id="165179"/>
    <lineage>
        <taxon>Bacteria</taxon>
        <taxon>Pseudomonadati</taxon>
        <taxon>Bacteroidota</taxon>
        <taxon>Bacteroidia</taxon>
        <taxon>Bacteroidales</taxon>
        <taxon>Prevotellaceae</taxon>
        <taxon>Segatella</taxon>
    </lineage>
</organism>
<accession>A0A6I2U0L4</accession>
<gene>
    <name evidence="3" type="ORF">FYJ72_12190</name>
</gene>
<feature type="domain" description="DUF559" evidence="2">
    <location>
        <begin position="172"/>
        <end position="237"/>
    </location>
</feature>